<proteinExistence type="predicted"/>
<dbReference type="AlphaFoldDB" id="A0A397TL82"/>
<feature type="compositionally biased region" description="Basic and acidic residues" evidence="1">
    <location>
        <begin position="34"/>
        <end position="45"/>
    </location>
</feature>
<gene>
    <name evidence="2" type="ORF">C1645_557261</name>
</gene>
<reference evidence="2 3" key="1">
    <citation type="submission" date="2018-06" db="EMBL/GenBank/DDBJ databases">
        <title>Comparative genomics reveals the genomic features of Rhizophagus irregularis, R. cerebriforme, R. diaphanum and Gigaspora rosea, and their symbiotic lifestyle signature.</title>
        <authorList>
            <person name="Morin E."/>
            <person name="San Clemente H."/>
            <person name="Chen E.C.H."/>
            <person name="De La Providencia I."/>
            <person name="Hainaut M."/>
            <person name="Kuo A."/>
            <person name="Kohler A."/>
            <person name="Murat C."/>
            <person name="Tang N."/>
            <person name="Roy S."/>
            <person name="Loubradou J."/>
            <person name="Henrissat B."/>
            <person name="Grigoriev I.V."/>
            <person name="Corradi N."/>
            <person name="Roux C."/>
            <person name="Martin F.M."/>
        </authorList>
    </citation>
    <scope>NUCLEOTIDE SEQUENCE [LARGE SCALE GENOMIC DNA]</scope>
    <source>
        <strain evidence="2 3">DAOM 227022</strain>
    </source>
</reference>
<dbReference type="STRING" id="658196.A0A397TL82"/>
<organism evidence="2 3">
    <name type="scientific">Glomus cerebriforme</name>
    <dbReference type="NCBI Taxonomy" id="658196"/>
    <lineage>
        <taxon>Eukaryota</taxon>
        <taxon>Fungi</taxon>
        <taxon>Fungi incertae sedis</taxon>
        <taxon>Mucoromycota</taxon>
        <taxon>Glomeromycotina</taxon>
        <taxon>Glomeromycetes</taxon>
        <taxon>Glomerales</taxon>
        <taxon>Glomeraceae</taxon>
        <taxon>Glomus</taxon>
    </lineage>
</organism>
<comment type="caution">
    <text evidence="2">The sequence shown here is derived from an EMBL/GenBank/DDBJ whole genome shotgun (WGS) entry which is preliminary data.</text>
</comment>
<evidence type="ECO:0000313" key="2">
    <source>
        <dbReference type="EMBL" id="RIA99010.1"/>
    </source>
</evidence>
<feature type="compositionally biased region" description="Basic and acidic residues" evidence="1">
    <location>
        <begin position="160"/>
        <end position="179"/>
    </location>
</feature>
<evidence type="ECO:0000313" key="3">
    <source>
        <dbReference type="Proteomes" id="UP000265703"/>
    </source>
</evidence>
<feature type="region of interest" description="Disordered" evidence="1">
    <location>
        <begin position="18"/>
        <end position="49"/>
    </location>
</feature>
<dbReference type="OrthoDB" id="10071381at2759"/>
<dbReference type="EMBL" id="QKYT01000008">
    <property type="protein sequence ID" value="RIA99010.1"/>
    <property type="molecule type" value="Genomic_DNA"/>
</dbReference>
<dbReference type="Proteomes" id="UP000265703">
    <property type="component" value="Unassembled WGS sequence"/>
</dbReference>
<name>A0A397TL82_9GLOM</name>
<protein>
    <submittedName>
        <fullName evidence="2">Uncharacterized protein</fullName>
    </submittedName>
</protein>
<evidence type="ECO:0000256" key="1">
    <source>
        <dbReference type="SAM" id="MobiDB-lite"/>
    </source>
</evidence>
<keyword evidence="3" id="KW-1185">Reference proteome</keyword>
<feature type="region of interest" description="Disordered" evidence="1">
    <location>
        <begin position="146"/>
        <end position="183"/>
    </location>
</feature>
<sequence>MEIDNNEMIQDVNVDIERNSEEMQQQIPAEEQDNVNKENVPDRQPGRNRRRIRMFDEETELTNEQILEMRRSVVDDLNKAEITAREKIRIQESKNQLNNLLYTPGKPFLAPQLASLWEQHCAPMLYDENVKRRRIQPFTSVINLNEHDDFDADGPSIPRGVRDSRNSRNDEPERLRKEGSQQSSAIISGIESSGLDKYPEIVAMFRWASMRRLISRMIEY</sequence>
<accession>A0A397TL82</accession>